<dbReference type="InterPro" id="IPR029060">
    <property type="entry name" value="PIN-like_dom_sf"/>
</dbReference>
<dbReference type="Gene3D" id="3.40.50.1010">
    <property type="entry name" value="5'-nuclease"/>
    <property type="match status" value="1"/>
</dbReference>
<dbReference type="InterPro" id="IPR050556">
    <property type="entry name" value="Type_II_TA_system_RNase"/>
</dbReference>
<dbReference type="PANTHER" id="PTHR33653:SF1">
    <property type="entry name" value="RIBONUCLEASE VAPC2"/>
    <property type="match status" value="1"/>
</dbReference>
<keyword evidence="6" id="KW-0460">Magnesium</keyword>
<proteinExistence type="inferred from homology"/>
<evidence type="ECO:0000256" key="3">
    <source>
        <dbReference type="ARBA" id="ARBA00022722"/>
    </source>
</evidence>
<dbReference type="CDD" id="cd18738">
    <property type="entry name" value="PIN_VapC4-5_FitB-like"/>
    <property type="match status" value="1"/>
</dbReference>
<keyword evidence="2" id="KW-1277">Toxin-antitoxin system</keyword>
<reference evidence="9 10" key="1">
    <citation type="submission" date="2020-05" db="EMBL/GenBank/DDBJ databases">
        <authorList>
            <person name="Khan S.A."/>
            <person name="Jeon C.O."/>
            <person name="Chun B.H."/>
        </authorList>
    </citation>
    <scope>NUCLEOTIDE SEQUENCE [LARGE SCALE GENOMIC DNA]</scope>
    <source>
        <strain evidence="9 10">S1162</strain>
    </source>
</reference>
<keyword evidence="3" id="KW-0540">Nuclease</keyword>
<evidence type="ECO:0000256" key="6">
    <source>
        <dbReference type="ARBA" id="ARBA00022842"/>
    </source>
</evidence>
<evidence type="ECO:0000256" key="5">
    <source>
        <dbReference type="ARBA" id="ARBA00022801"/>
    </source>
</evidence>
<comment type="caution">
    <text evidence="9">The sequence shown here is derived from an EMBL/GenBank/DDBJ whole genome shotgun (WGS) entry which is preliminary data.</text>
</comment>
<feature type="domain" description="PIN" evidence="8">
    <location>
        <begin position="6"/>
        <end position="115"/>
    </location>
</feature>
<dbReference type="Pfam" id="PF01850">
    <property type="entry name" value="PIN"/>
    <property type="match status" value="1"/>
</dbReference>
<evidence type="ECO:0000313" key="10">
    <source>
        <dbReference type="Proteomes" id="UP000566071"/>
    </source>
</evidence>
<keyword evidence="4" id="KW-0479">Metal-binding</keyword>
<sequence>MSGNRVVIDTNIAVFFLLGNEAVKKYFFQFNPVFSFISELELLSGKDFLPEELKDLKDFLSKQIVLDYIPAMKDIIIEIRQVKKLKLPDAIIAATAIYLDIPLVSSDKGFKNIPGLNLIYNEPSV</sequence>
<dbReference type="EMBL" id="JABFCR010000043">
    <property type="protein sequence ID" value="NNU34379.1"/>
    <property type="molecule type" value="Genomic_DNA"/>
</dbReference>
<evidence type="ECO:0000256" key="1">
    <source>
        <dbReference type="ARBA" id="ARBA00001946"/>
    </source>
</evidence>
<evidence type="ECO:0000256" key="4">
    <source>
        <dbReference type="ARBA" id="ARBA00022723"/>
    </source>
</evidence>
<keyword evidence="10" id="KW-1185">Reference proteome</keyword>
<dbReference type="PANTHER" id="PTHR33653">
    <property type="entry name" value="RIBONUCLEASE VAPC2"/>
    <property type="match status" value="1"/>
</dbReference>
<name>A0ABX1W3E4_9SPHI</name>
<dbReference type="SUPFAM" id="SSF88723">
    <property type="entry name" value="PIN domain-like"/>
    <property type="match status" value="1"/>
</dbReference>
<evidence type="ECO:0000313" key="9">
    <source>
        <dbReference type="EMBL" id="NNU34379.1"/>
    </source>
</evidence>
<organism evidence="9 10">
    <name type="scientific">Mucilaginibacter humi</name>
    <dbReference type="NCBI Taxonomy" id="2732510"/>
    <lineage>
        <taxon>Bacteria</taxon>
        <taxon>Pseudomonadati</taxon>
        <taxon>Bacteroidota</taxon>
        <taxon>Sphingobacteriia</taxon>
        <taxon>Sphingobacteriales</taxon>
        <taxon>Sphingobacteriaceae</taxon>
        <taxon>Mucilaginibacter</taxon>
    </lineage>
</organism>
<comment type="similarity">
    <text evidence="7">Belongs to the PINc/VapC protein family.</text>
</comment>
<accession>A0ABX1W3E4</accession>
<dbReference type="InterPro" id="IPR002716">
    <property type="entry name" value="PIN_dom"/>
</dbReference>
<gene>
    <name evidence="9" type="ORF">HK413_09935</name>
</gene>
<evidence type="ECO:0000256" key="7">
    <source>
        <dbReference type="ARBA" id="ARBA00038093"/>
    </source>
</evidence>
<evidence type="ECO:0000259" key="8">
    <source>
        <dbReference type="Pfam" id="PF01850"/>
    </source>
</evidence>
<keyword evidence="5" id="KW-0378">Hydrolase</keyword>
<comment type="cofactor">
    <cofactor evidence="1">
        <name>Mg(2+)</name>
        <dbReference type="ChEBI" id="CHEBI:18420"/>
    </cofactor>
</comment>
<dbReference type="Proteomes" id="UP000566071">
    <property type="component" value="Unassembled WGS sequence"/>
</dbReference>
<protein>
    <submittedName>
        <fullName evidence="9">Type II toxin-antitoxin system VapC family toxin</fullName>
    </submittedName>
</protein>
<dbReference type="RefSeq" id="WP_175270057.1">
    <property type="nucleotide sequence ID" value="NZ_JABFCR010000043.1"/>
</dbReference>
<evidence type="ECO:0000256" key="2">
    <source>
        <dbReference type="ARBA" id="ARBA00022649"/>
    </source>
</evidence>